<feature type="domain" description="Peptidoglycan binding-like" evidence="1">
    <location>
        <begin position="9"/>
        <end position="69"/>
    </location>
</feature>
<feature type="domain" description="Peptidoglycan binding-like" evidence="1">
    <location>
        <begin position="81"/>
        <end position="138"/>
    </location>
</feature>
<reference evidence="2 3" key="1">
    <citation type="submission" date="2020-08" db="EMBL/GenBank/DDBJ databases">
        <title>Genomic Encyclopedia of Type Strains, Phase IV (KMG-IV): sequencing the most valuable type-strain genomes for metagenomic binning, comparative biology and taxonomic classification.</title>
        <authorList>
            <person name="Goeker M."/>
        </authorList>
    </citation>
    <scope>NUCLEOTIDE SEQUENCE [LARGE SCALE GENOMIC DNA]</scope>
    <source>
        <strain evidence="2 3">DSM 21769</strain>
    </source>
</reference>
<evidence type="ECO:0000313" key="2">
    <source>
        <dbReference type="EMBL" id="MBB6449979.1"/>
    </source>
</evidence>
<dbReference type="InterPro" id="IPR036366">
    <property type="entry name" value="PGBDSf"/>
</dbReference>
<dbReference type="GO" id="GO:0016787">
    <property type="term" value="F:hydrolase activity"/>
    <property type="evidence" value="ECO:0007669"/>
    <property type="project" value="UniProtKB-KW"/>
</dbReference>
<dbReference type="Proteomes" id="UP000568839">
    <property type="component" value="Unassembled WGS sequence"/>
</dbReference>
<dbReference type="EMBL" id="JACHHJ010000002">
    <property type="protein sequence ID" value="MBB6449979.1"/>
    <property type="molecule type" value="Genomic_DNA"/>
</dbReference>
<evidence type="ECO:0000313" key="3">
    <source>
        <dbReference type="Proteomes" id="UP000568839"/>
    </source>
</evidence>
<proteinExistence type="predicted"/>
<dbReference type="SUPFAM" id="SSF47090">
    <property type="entry name" value="PGBD-like"/>
    <property type="match status" value="3"/>
</dbReference>
<evidence type="ECO:0000259" key="1">
    <source>
        <dbReference type="Pfam" id="PF01471"/>
    </source>
</evidence>
<dbReference type="InterPro" id="IPR002477">
    <property type="entry name" value="Peptidoglycan-bd-like"/>
</dbReference>
<feature type="domain" description="Peptidoglycan binding-like" evidence="1">
    <location>
        <begin position="160"/>
        <end position="208"/>
    </location>
</feature>
<dbReference type="AlphaFoldDB" id="A0A841PML3"/>
<dbReference type="Gene3D" id="1.10.101.10">
    <property type="entry name" value="PGBD-like superfamily/PGBD"/>
    <property type="match status" value="3"/>
</dbReference>
<dbReference type="RefSeq" id="WP_184403912.1">
    <property type="nucleotide sequence ID" value="NZ_JACHHJ010000002.1"/>
</dbReference>
<dbReference type="InterPro" id="IPR036365">
    <property type="entry name" value="PGBD-like_sf"/>
</dbReference>
<comment type="caution">
    <text evidence="2">The sequence shown here is derived from an EMBL/GenBank/DDBJ whole genome shotgun (WGS) entry which is preliminary data.</text>
</comment>
<organism evidence="2 3">
    <name type="scientific">Geomicrobium halophilum</name>
    <dbReference type="NCBI Taxonomy" id="549000"/>
    <lineage>
        <taxon>Bacteria</taxon>
        <taxon>Bacillati</taxon>
        <taxon>Bacillota</taxon>
        <taxon>Bacilli</taxon>
        <taxon>Bacillales</taxon>
        <taxon>Geomicrobium</taxon>
    </lineage>
</organism>
<dbReference type="Pfam" id="PF01471">
    <property type="entry name" value="PG_binding_1"/>
    <property type="match status" value="3"/>
</dbReference>
<keyword evidence="2" id="KW-0378">Hydrolase</keyword>
<keyword evidence="3" id="KW-1185">Reference proteome</keyword>
<sequence length="402" mass="43695">MPTLRLGDTGNDVQTLQRQLIRDDGSQLDGYGADGMFGEETEEAVIDFQSKHSDLVVDGIAGPNTNARLISVNDYRIGESGRGVEMLQRALMQFTISLPEYGADGEFGAESQNAIETFQTHNSIQVDGIAGPVTFDTLDKALNISQVQNGDSGTIFASVVRAVQQGLVENDIDVSIDGIFGDGTEDGVREFQSNNNIQVDGIAGEATLLLIYLQSSLSLMTDSETKDWNQQLDEADEMAQYISGLDESPVEADFTFDSDAARADGVSEDLINKYQEIIDEGNSLIANASINVQQSCTGSEYFDEDNNQVYLNSCTWTDIQSWLDGAGRIAQGSGLTAMLSRVLARLIPAYVSIPVFALASLGRWYLDHVGRHDCGVVISLFENLPTPTNPVRYYPYAVSSQC</sequence>
<name>A0A841PML3_9BACL</name>
<protein>
    <submittedName>
        <fullName evidence="2">Peptidoglycan hydrolase-like protein with peptidoglycan-binding domain</fullName>
    </submittedName>
</protein>
<gene>
    <name evidence="2" type="ORF">HNR44_001957</name>
</gene>
<accession>A0A841PML3</accession>